<dbReference type="EMBL" id="CP043029">
    <property type="protein sequence ID" value="QFJ56343.1"/>
    <property type="molecule type" value="Genomic_DNA"/>
</dbReference>
<dbReference type="KEGG" id="pxv:FXF36_15625"/>
<evidence type="ECO:0000313" key="2">
    <source>
        <dbReference type="EMBL" id="QFJ56343.1"/>
    </source>
</evidence>
<geneLocation type="plasmid" evidence="3">
    <name>pnp95</name>
</geneLocation>
<dbReference type="RefSeq" id="WP_151625967.1">
    <property type="nucleotide sequence ID" value="NZ_CP043029.1"/>
</dbReference>
<feature type="compositionally biased region" description="Low complexity" evidence="1">
    <location>
        <begin position="96"/>
        <end position="106"/>
    </location>
</feature>
<evidence type="ECO:0000313" key="3">
    <source>
        <dbReference type="Proteomes" id="UP000327030"/>
    </source>
</evidence>
<sequence>MKSLKKVFAFALATVVLTGSVYYVTPAMKALAEKRYTAVTEDGKVSFEEADNGAWVIDESADASKVTETDELKVYDGKVYKLESSKETSDYQNKKSSGSSSSSSSSAATTDTSVPVGTIAKDVPVTINGQTVAVTIVKSVDQTNTLLAGTKDAIPAGSSLSTVEAAEGTQTYNTAKSILAIYRPKAQIAKVFNFNVFSKDAKPVKQANGKVAISIPIPEGLSVPAGMVLKVYKFNDDGTVTVCDCIIDNGRVVCGTDSFGTFAFVYEKASK</sequence>
<feature type="region of interest" description="Disordered" evidence="1">
    <location>
        <begin position="86"/>
        <end position="111"/>
    </location>
</feature>
<gene>
    <name evidence="2" type="ORF">FXF36_15625</name>
</gene>
<dbReference type="OrthoDB" id="9835682at2"/>
<organism evidence="2 3">
    <name type="scientific">Pseudobutyrivibrio xylanivorans</name>
    <dbReference type="NCBI Taxonomy" id="185007"/>
    <lineage>
        <taxon>Bacteria</taxon>
        <taxon>Bacillati</taxon>
        <taxon>Bacillota</taxon>
        <taxon>Clostridia</taxon>
        <taxon>Lachnospirales</taxon>
        <taxon>Lachnospiraceae</taxon>
        <taxon>Pseudobutyrivibrio</taxon>
    </lineage>
</organism>
<dbReference type="Proteomes" id="UP000327030">
    <property type="component" value="Plasmid pNP95"/>
</dbReference>
<protein>
    <submittedName>
        <fullName evidence="2">Uncharacterized protein</fullName>
    </submittedName>
</protein>
<evidence type="ECO:0000256" key="1">
    <source>
        <dbReference type="SAM" id="MobiDB-lite"/>
    </source>
</evidence>
<reference evidence="3" key="1">
    <citation type="submission" date="2019-08" db="EMBL/GenBank/DDBJ databases">
        <title>Complete Genome Sequence of the Polysaccharide-Degrading Rumen Bacterium Pseudobutyrivibrio xylanivorans MA3014.</title>
        <authorList>
            <person name="Palevich N."/>
            <person name="Maclean P.H."/>
            <person name="Kelly W.J."/>
            <person name="Leahy S.C."/>
            <person name="Rakonjac J."/>
            <person name="Attwood G.T."/>
        </authorList>
    </citation>
    <scope>NUCLEOTIDE SEQUENCE [LARGE SCALE GENOMIC DNA]</scope>
    <source>
        <strain evidence="3">MA3014</strain>
        <plasmid evidence="3">pnp95</plasmid>
    </source>
</reference>
<keyword evidence="2" id="KW-0614">Plasmid</keyword>
<name>A0A5P6VUL4_PSEXY</name>
<dbReference type="AlphaFoldDB" id="A0A5P6VUL4"/>
<proteinExistence type="predicted"/>
<accession>A0A5P6VUL4</accession>